<keyword evidence="5" id="KW-0408">Iron</keyword>
<keyword evidence="3" id="KW-0223">Dioxygenase</keyword>
<sequence>MALGCFTHFASWLQIHSSSAPSPVFQLRYACAMGKSRKSSSKWGVKSLDVESLADGLSLADSRLEAPKLMETGWKAGQVFTSEDDPDRTELPWEPPRFLTKDPEAQRQKTHWEPLSIAGQGRLAGVVTGVLDEDDCAELISCINRKGFTPALLNIGGGRQTLDPVARDGHRAIVDSPDLSGWLLEVLRPYLPETFQRGRLVDLNERCRVLCYTPGQEFPAHYDGTFRRPRPDPRAGDRSMVTVQVYLHDVPEANGGGTTFMKDSGEEVCRCQPKAGSVLIFSQNLLHEGSLLYADLRFVTNELRTHRQDYFQPDLDQLEIEISARHSFKAFLAHPNGPEVLEGFPNAYDLALKNVQHLRVHLKDFLQSFLAEMLPVKRDVRAFVRHFGMEVGPNKTSANLAELMRNLLEFTDQVQKHWQELHGDRRKPTKSPRTSRSAGASRRLSRTLARSSTEDTILEE</sequence>
<dbReference type="InterPro" id="IPR045054">
    <property type="entry name" value="P4HA-like"/>
</dbReference>
<comment type="cofactor">
    <cofactor evidence="1">
        <name>L-ascorbate</name>
        <dbReference type="ChEBI" id="CHEBI:38290"/>
    </cofactor>
</comment>
<evidence type="ECO:0000256" key="5">
    <source>
        <dbReference type="ARBA" id="ARBA00023004"/>
    </source>
</evidence>
<keyword evidence="9" id="KW-1185">Reference proteome</keyword>
<dbReference type="InterPro" id="IPR044862">
    <property type="entry name" value="Pro_4_hyd_alph_FE2OG_OXY"/>
</dbReference>
<evidence type="ECO:0000256" key="2">
    <source>
        <dbReference type="ARBA" id="ARBA00022723"/>
    </source>
</evidence>
<proteinExistence type="predicted"/>
<dbReference type="GO" id="GO:0004656">
    <property type="term" value="F:procollagen-proline 4-dioxygenase activity"/>
    <property type="evidence" value="ECO:0007669"/>
    <property type="project" value="TreeGrafter"/>
</dbReference>
<dbReference type="GO" id="GO:0031418">
    <property type="term" value="F:L-ascorbic acid binding"/>
    <property type="evidence" value="ECO:0007669"/>
    <property type="project" value="InterPro"/>
</dbReference>
<feature type="domain" description="Prolyl 4-hydroxylase alpha subunit" evidence="7">
    <location>
        <begin position="122"/>
        <end position="304"/>
    </location>
</feature>
<keyword evidence="2" id="KW-0479">Metal-binding</keyword>
<gene>
    <name evidence="8" type="primary">axeA1</name>
    <name evidence="8" type="ORF">SNAT2548_LOCUS3896</name>
</gene>
<protein>
    <submittedName>
        <fullName evidence="8">AxeA1 protein</fullName>
    </submittedName>
</protein>
<dbReference type="OrthoDB" id="69177at2759"/>
<dbReference type="PANTHER" id="PTHR10869:SF241">
    <property type="entry name" value="FE2OG DIOXYGENASE DOMAIN-CONTAINING PROTEIN"/>
    <property type="match status" value="1"/>
</dbReference>
<dbReference type="GO" id="GO:0005506">
    <property type="term" value="F:iron ion binding"/>
    <property type="evidence" value="ECO:0007669"/>
    <property type="project" value="InterPro"/>
</dbReference>
<dbReference type="SUPFAM" id="SSF51197">
    <property type="entry name" value="Clavaminate synthase-like"/>
    <property type="match status" value="1"/>
</dbReference>
<name>A0A812IEQ2_9DINO</name>
<evidence type="ECO:0000313" key="9">
    <source>
        <dbReference type="Proteomes" id="UP000604046"/>
    </source>
</evidence>
<dbReference type="InterPro" id="IPR006620">
    <property type="entry name" value="Pro_4_hyd_alph"/>
</dbReference>
<feature type="region of interest" description="Disordered" evidence="6">
    <location>
        <begin position="80"/>
        <end position="105"/>
    </location>
</feature>
<dbReference type="Gene3D" id="2.60.120.620">
    <property type="entry name" value="q2cbj1_9rhob like domain"/>
    <property type="match status" value="1"/>
</dbReference>
<organism evidence="8 9">
    <name type="scientific">Symbiodinium natans</name>
    <dbReference type="NCBI Taxonomy" id="878477"/>
    <lineage>
        <taxon>Eukaryota</taxon>
        <taxon>Sar</taxon>
        <taxon>Alveolata</taxon>
        <taxon>Dinophyceae</taxon>
        <taxon>Suessiales</taxon>
        <taxon>Symbiodiniaceae</taxon>
        <taxon>Symbiodinium</taxon>
    </lineage>
</organism>
<dbReference type="Proteomes" id="UP000604046">
    <property type="component" value="Unassembled WGS sequence"/>
</dbReference>
<dbReference type="Pfam" id="PF13640">
    <property type="entry name" value="2OG-FeII_Oxy_3"/>
    <property type="match status" value="1"/>
</dbReference>
<feature type="compositionally biased region" description="Low complexity" evidence="6">
    <location>
        <begin position="434"/>
        <end position="451"/>
    </location>
</feature>
<evidence type="ECO:0000259" key="7">
    <source>
        <dbReference type="SMART" id="SM00702"/>
    </source>
</evidence>
<comment type="caution">
    <text evidence="8">The sequence shown here is derived from an EMBL/GenBank/DDBJ whole genome shotgun (WGS) entry which is preliminary data.</text>
</comment>
<evidence type="ECO:0000256" key="1">
    <source>
        <dbReference type="ARBA" id="ARBA00001961"/>
    </source>
</evidence>
<dbReference type="GO" id="GO:0005783">
    <property type="term" value="C:endoplasmic reticulum"/>
    <property type="evidence" value="ECO:0007669"/>
    <property type="project" value="TreeGrafter"/>
</dbReference>
<evidence type="ECO:0000313" key="8">
    <source>
        <dbReference type="EMBL" id="CAE7032342.1"/>
    </source>
</evidence>
<dbReference type="SMART" id="SM00702">
    <property type="entry name" value="P4Hc"/>
    <property type="match status" value="1"/>
</dbReference>
<accession>A0A812IEQ2</accession>
<dbReference type="PANTHER" id="PTHR10869">
    <property type="entry name" value="PROLYL 4-HYDROXYLASE ALPHA SUBUNIT"/>
    <property type="match status" value="1"/>
</dbReference>
<keyword evidence="4" id="KW-0560">Oxidoreductase</keyword>
<feature type="region of interest" description="Disordered" evidence="6">
    <location>
        <begin position="418"/>
        <end position="460"/>
    </location>
</feature>
<evidence type="ECO:0000256" key="3">
    <source>
        <dbReference type="ARBA" id="ARBA00022964"/>
    </source>
</evidence>
<dbReference type="EMBL" id="CAJNDS010000237">
    <property type="protein sequence ID" value="CAE7032342.1"/>
    <property type="molecule type" value="Genomic_DNA"/>
</dbReference>
<dbReference type="AlphaFoldDB" id="A0A812IEQ2"/>
<evidence type="ECO:0000256" key="6">
    <source>
        <dbReference type="SAM" id="MobiDB-lite"/>
    </source>
</evidence>
<evidence type="ECO:0000256" key="4">
    <source>
        <dbReference type="ARBA" id="ARBA00023002"/>
    </source>
</evidence>
<reference evidence="8" key="1">
    <citation type="submission" date="2021-02" db="EMBL/GenBank/DDBJ databases">
        <authorList>
            <person name="Dougan E. K."/>
            <person name="Rhodes N."/>
            <person name="Thang M."/>
            <person name="Chan C."/>
        </authorList>
    </citation>
    <scope>NUCLEOTIDE SEQUENCE</scope>
</reference>